<reference evidence="10 11" key="1">
    <citation type="journal article" date="2011" name="Proc. Natl. Acad. Sci. U.S.A.">
        <title>Niche of harmful alga Aureococcus anophagefferens revealed through ecogenomics.</title>
        <authorList>
            <person name="Gobler C.J."/>
            <person name="Berry D.L."/>
            <person name="Dyhrman S.T."/>
            <person name="Wilhelm S.W."/>
            <person name="Salamov A."/>
            <person name="Lobanov A.V."/>
            <person name="Zhang Y."/>
            <person name="Collier J.L."/>
            <person name="Wurch L.L."/>
            <person name="Kustka A.B."/>
            <person name="Dill B.D."/>
            <person name="Shah M."/>
            <person name="VerBerkmoes N.C."/>
            <person name="Kuo A."/>
            <person name="Terry A."/>
            <person name="Pangilinan J."/>
            <person name="Lindquist E.A."/>
            <person name="Lucas S."/>
            <person name="Paulsen I.T."/>
            <person name="Hattenrath-Lehmann T.K."/>
            <person name="Talmage S.C."/>
            <person name="Walker E.A."/>
            <person name="Koch F."/>
            <person name="Burson A.M."/>
            <person name="Marcoval M.A."/>
            <person name="Tang Y.Z."/>
            <person name="Lecleir G.R."/>
            <person name="Coyne K.J."/>
            <person name="Berg G.M."/>
            <person name="Bertrand E.M."/>
            <person name="Saito M.A."/>
            <person name="Gladyshev V.N."/>
            <person name="Grigoriev I.V."/>
        </authorList>
    </citation>
    <scope>NUCLEOTIDE SEQUENCE [LARGE SCALE GENOMIC DNA]</scope>
    <source>
        <strain evidence="11">CCMP 1984</strain>
    </source>
</reference>
<keyword evidence="3 8" id="KW-0812">Transmembrane</keyword>
<dbReference type="InterPro" id="IPR027417">
    <property type="entry name" value="P-loop_NTPase"/>
</dbReference>
<dbReference type="InParanoid" id="F0YCS1"/>
<dbReference type="InterPro" id="IPR017871">
    <property type="entry name" value="ABC_transporter-like_CS"/>
</dbReference>
<dbReference type="Proteomes" id="UP000002729">
    <property type="component" value="Unassembled WGS sequence"/>
</dbReference>
<dbReference type="PANTHER" id="PTHR48041">
    <property type="entry name" value="ABC TRANSPORTER G FAMILY MEMBER 28"/>
    <property type="match status" value="1"/>
</dbReference>
<dbReference type="PROSITE" id="PS00211">
    <property type="entry name" value="ABC_TRANSPORTER_1"/>
    <property type="match status" value="1"/>
</dbReference>
<dbReference type="GeneID" id="20220488"/>
<gene>
    <name evidence="10" type="primary">ABC5</name>
    <name evidence="10" type="ORF">AURANDRAFT_28187</name>
</gene>
<dbReference type="eggNOG" id="KOG0061">
    <property type="taxonomic scope" value="Eukaryota"/>
</dbReference>
<proteinExistence type="predicted"/>
<keyword evidence="4" id="KW-0547">Nucleotide-binding</keyword>
<organism evidence="11">
    <name type="scientific">Aureococcus anophagefferens</name>
    <name type="common">Harmful bloom alga</name>
    <dbReference type="NCBI Taxonomy" id="44056"/>
    <lineage>
        <taxon>Eukaryota</taxon>
        <taxon>Sar</taxon>
        <taxon>Stramenopiles</taxon>
        <taxon>Ochrophyta</taxon>
        <taxon>Pelagophyceae</taxon>
        <taxon>Pelagomonadales</taxon>
        <taxon>Pelagomonadaceae</taxon>
        <taxon>Aureococcus</taxon>
    </lineage>
</organism>
<evidence type="ECO:0000256" key="8">
    <source>
        <dbReference type="SAM" id="Phobius"/>
    </source>
</evidence>
<keyword evidence="5" id="KW-0067">ATP-binding</keyword>
<dbReference type="KEGG" id="aaf:AURANDRAFT_28187"/>
<dbReference type="Gene3D" id="3.40.50.300">
    <property type="entry name" value="P-loop containing nucleotide triphosphate hydrolases"/>
    <property type="match status" value="1"/>
</dbReference>
<keyword evidence="6 8" id="KW-1133">Transmembrane helix</keyword>
<evidence type="ECO:0000256" key="2">
    <source>
        <dbReference type="ARBA" id="ARBA00022448"/>
    </source>
</evidence>
<evidence type="ECO:0000313" key="10">
    <source>
        <dbReference type="EMBL" id="EGB06938.1"/>
    </source>
</evidence>
<evidence type="ECO:0000256" key="6">
    <source>
        <dbReference type="ARBA" id="ARBA00022989"/>
    </source>
</evidence>
<accession>F0YCS1</accession>
<dbReference type="InterPro" id="IPR003439">
    <property type="entry name" value="ABC_transporter-like_ATP-bd"/>
</dbReference>
<dbReference type="SMART" id="SM00382">
    <property type="entry name" value="AAA"/>
    <property type="match status" value="1"/>
</dbReference>
<dbReference type="RefSeq" id="XP_009038180.1">
    <property type="nucleotide sequence ID" value="XM_009039932.1"/>
</dbReference>
<feature type="transmembrane region" description="Helical" evidence="8">
    <location>
        <begin position="349"/>
        <end position="370"/>
    </location>
</feature>
<evidence type="ECO:0000313" key="11">
    <source>
        <dbReference type="Proteomes" id="UP000002729"/>
    </source>
</evidence>
<evidence type="ECO:0000256" key="4">
    <source>
        <dbReference type="ARBA" id="ARBA00022741"/>
    </source>
</evidence>
<evidence type="ECO:0000259" key="9">
    <source>
        <dbReference type="PROSITE" id="PS50893"/>
    </source>
</evidence>
<dbReference type="InterPro" id="IPR050352">
    <property type="entry name" value="ABCG_transporters"/>
</dbReference>
<feature type="domain" description="ABC transporter" evidence="9">
    <location>
        <begin position="51"/>
        <end position="280"/>
    </location>
</feature>
<dbReference type="InterPro" id="IPR003593">
    <property type="entry name" value="AAA+_ATPase"/>
</dbReference>
<name>F0YCS1_AURAN</name>
<dbReference type="PANTHER" id="PTHR48041:SF98">
    <property type="entry name" value="TRANSPORTER, PUTATIVE (EUROFUNG)-RELATED"/>
    <property type="match status" value="1"/>
</dbReference>
<protein>
    <submittedName>
        <fullName evidence="10">Putative ABC transporter</fullName>
    </submittedName>
</protein>
<evidence type="ECO:0000256" key="3">
    <source>
        <dbReference type="ARBA" id="ARBA00022692"/>
    </source>
</evidence>
<dbReference type="Pfam" id="PF00005">
    <property type="entry name" value="ABC_tran"/>
    <property type="match status" value="1"/>
</dbReference>
<evidence type="ECO:0000256" key="1">
    <source>
        <dbReference type="ARBA" id="ARBA00004141"/>
    </source>
</evidence>
<sequence>MTEADRDRVVAAAPEPEGRFAAIGLAAARLEKAEAAGEALPPPPPEARRAFDFDDLTFTVADRATREPKHLVAGVSGSVRGGEIMAVLGPSGSGKSTLVAMLTLRTATGAASGAARFRASCFVVEQRDELWPYLTCRESMAYAAALYGAPGRDPDAHLDRLGLASCADTLVGTHFQPGLSGGQKRRLSIALALVKRAKCLLLDEPTSGLDAAAAYNVVTFLRELAKADKLYVVSTIHQPSARVFAHFSSVLLLSKGRTAYCGPADACLAHFEALGHAVPPHTSVAEFLLDAVNADFTDDAKVDAILDAWAPVEEDRGPAKVDGDAAPPPPAQLAVCLRRQCLLIRRDPILLVVRAVALFAGNLYFSIVYIQARRRHQDQVQNRMMAALWLLVYPTEASVRAAFDDWSRPNFKTLELGQIDSAHSWTRAFLSSSSPRRARKPLSKRFDAHIEVGLKM</sequence>
<dbReference type="GO" id="GO:0042626">
    <property type="term" value="F:ATPase-coupled transmembrane transporter activity"/>
    <property type="evidence" value="ECO:0007669"/>
    <property type="project" value="TreeGrafter"/>
</dbReference>
<keyword evidence="11" id="KW-1185">Reference proteome</keyword>
<evidence type="ECO:0000256" key="7">
    <source>
        <dbReference type="ARBA" id="ARBA00023136"/>
    </source>
</evidence>
<dbReference type="OrthoDB" id="185936at2759"/>
<dbReference type="GO" id="GO:0005524">
    <property type="term" value="F:ATP binding"/>
    <property type="evidence" value="ECO:0007669"/>
    <property type="project" value="UniProtKB-KW"/>
</dbReference>
<comment type="subcellular location">
    <subcellularLocation>
        <location evidence="1">Membrane</location>
        <topology evidence="1">Multi-pass membrane protein</topology>
    </subcellularLocation>
</comment>
<dbReference type="EMBL" id="GL833132">
    <property type="protein sequence ID" value="EGB06938.1"/>
    <property type="molecule type" value="Genomic_DNA"/>
</dbReference>
<keyword evidence="2" id="KW-0813">Transport</keyword>
<dbReference type="PROSITE" id="PS50893">
    <property type="entry name" value="ABC_TRANSPORTER_2"/>
    <property type="match status" value="1"/>
</dbReference>
<dbReference type="GO" id="GO:0016887">
    <property type="term" value="F:ATP hydrolysis activity"/>
    <property type="evidence" value="ECO:0007669"/>
    <property type="project" value="InterPro"/>
</dbReference>
<dbReference type="GO" id="GO:0016020">
    <property type="term" value="C:membrane"/>
    <property type="evidence" value="ECO:0007669"/>
    <property type="project" value="UniProtKB-SubCell"/>
</dbReference>
<dbReference type="AlphaFoldDB" id="F0YCS1"/>
<keyword evidence="7 8" id="KW-0472">Membrane</keyword>
<dbReference type="SUPFAM" id="SSF52540">
    <property type="entry name" value="P-loop containing nucleoside triphosphate hydrolases"/>
    <property type="match status" value="1"/>
</dbReference>
<evidence type="ECO:0000256" key="5">
    <source>
        <dbReference type="ARBA" id="ARBA00022840"/>
    </source>
</evidence>